<reference evidence="2" key="1">
    <citation type="submission" date="2022-06" db="EMBL/GenBank/DDBJ databases">
        <title>Gracilimonas sp. CAU 1638 isolated from sea sediment.</title>
        <authorList>
            <person name="Kim W."/>
        </authorList>
    </citation>
    <scope>NUCLEOTIDE SEQUENCE</scope>
    <source>
        <strain evidence="2">CAU 1638</strain>
    </source>
</reference>
<name>A0A9X2L4T1_9BACT</name>
<organism evidence="2 3">
    <name type="scientific">Gracilimonas sediminicola</name>
    <dbReference type="NCBI Taxonomy" id="2952158"/>
    <lineage>
        <taxon>Bacteria</taxon>
        <taxon>Pseudomonadati</taxon>
        <taxon>Balneolota</taxon>
        <taxon>Balneolia</taxon>
        <taxon>Balneolales</taxon>
        <taxon>Balneolaceae</taxon>
        <taxon>Gracilimonas</taxon>
    </lineage>
</organism>
<evidence type="ECO:0000256" key="1">
    <source>
        <dbReference type="SAM" id="SignalP"/>
    </source>
</evidence>
<comment type="caution">
    <text evidence="2">The sequence shown here is derived from an EMBL/GenBank/DDBJ whole genome shotgun (WGS) entry which is preliminary data.</text>
</comment>
<dbReference type="EMBL" id="JANDBC010000002">
    <property type="protein sequence ID" value="MCP9292366.1"/>
    <property type="molecule type" value="Genomic_DNA"/>
</dbReference>
<protein>
    <submittedName>
        <fullName evidence="2">Uncharacterized protein</fullName>
    </submittedName>
</protein>
<proteinExistence type="predicted"/>
<keyword evidence="3" id="KW-1185">Reference proteome</keyword>
<evidence type="ECO:0000313" key="3">
    <source>
        <dbReference type="Proteomes" id="UP001139125"/>
    </source>
</evidence>
<dbReference type="AlphaFoldDB" id="A0A9X2L4T1"/>
<evidence type="ECO:0000313" key="2">
    <source>
        <dbReference type="EMBL" id="MCP9292366.1"/>
    </source>
</evidence>
<gene>
    <name evidence="2" type="ORF">NM125_12330</name>
</gene>
<feature type="signal peptide" evidence="1">
    <location>
        <begin position="1"/>
        <end position="34"/>
    </location>
</feature>
<dbReference type="RefSeq" id="WP_255135248.1">
    <property type="nucleotide sequence ID" value="NZ_JANDBC010000002.1"/>
</dbReference>
<feature type="non-terminal residue" evidence="2">
    <location>
        <position position="1"/>
    </location>
</feature>
<sequence length="75" mass="7996">QPLNSINYKTFTVMKSVKSLFALIAIVSLSFGCASVTDASLNDELTSQPTIETTTTDNGVFSGGADVKPIVEKPW</sequence>
<keyword evidence="1" id="KW-0732">Signal</keyword>
<dbReference type="Proteomes" id="UP001139125">
    <property type="component" value="Unassembled WGS sequence"/>
</dbReference>
<feature type="chain" id="PRO_5040998581" evidence="1">
    <location>
        <begin position="35"/>
        <end position="75"/>
    </location>
</feature>
<accession>A0A9X2L4T1</accession>